<dbReference type="Proteomes" id="UP001432128">
    <property type="component" value="Chromosome"/>
</dbReference>
<dbReference type="Gene3D" id="3.40.50.1240">
    <property type="entry name" value="Phosphoglycerate mutase-like"/>
    <property type="match status" value="1"/>
</dbReference>
<dbReference type="KEGG" id="whr:OG579_09660"/>
<dbReference type="InterPro" id="IPR029033">
    <property type="entry name" value="His_PPase_superfam"/>
</dbReference>
<organism evidence="1 2">
    <name type="scientific">Williamsia herbipolensis</name>
    <dbReference type="NCBI Taxonomy" id="1603258"/>
    <lineage>
        <taxon>Bacteria</taxon>
        <taxon>Bacillati</taxon>
        <taxon>Actinomycetota</taxon>
        <taxon>Actinomycetes</taxon>
        <taxon>Mycobacteriales</taxon>
        <taxon>Nocardiaceae</taxon>
        <taxon>Williamsia</taxon>
    </lineage>
</organism>
<name>A0AAU4K797_9NOCA</name>
<accession>A0AAU4K797</accession>
<protein>
    <submittedName>
        <fullName evidence="1">Histidine phosphatase family protein</fullName>
    </submittedName>
</protein>
<dbReference type="SMART" id="SM00855">
    <property type="entry name" value="PGAM"/>
    <property type="match status" value="1"/>
</dbReference>
<dbReference type="InterPro" id="IPR050275">
    <property type="entry name" value="PGM_Phosphatase"/>
</dbReference>
<dbReference type="AlphaFoldDB" id="A0AAU4K797"/>
<dbReference type="PANTHER" id="PTHR48100">
    <property type="entry name" value="BROAD-SPECIFICITY PHOSPHATASE YOR283W-RELATED"/>
    <property type="match status" value="1"/>
</dbReference>
<evidence type="ECO:0000313" key="2">
    <source>
        <dbReference type="Proteomes" id="UP001432128"/>
    </source>
</evidence>
<dbReference type="EMBL" id="CP108021">
    <property type="protein sequence ID" value="WUM22008.1"/>
    <property type="molecule type" value="Genomic_DNA"/>
</dbReference>
<dbReference type="RefSeq" id="WP_328858951.1">
    <property type="nucleotide sequence ID" value="NZ_CP108021.1"/>
</dbReference>
<dbReference type="PANTHER" id="PTHR48100:SF1">
    <property type="entry name" value="HISTIDINE PHOSPHATASE FAMILY PROTEIN-RELATED"/>
    <property type="match status" value="1"/>
</dbReference>
<dbReference type="GO" id="GO:0016791">
    <property type="term" value="F:phosphatase activity"/>
    <property type="evidence" value="ECO:0007669"/>
    <property type="project" value="TreeGrafter"/>
</dbReference>
<evidence type="ECO:0000313" key="1">
    <source>
        <dbReference type="EMBL" id="WUM22008.1"/>
    </source>
</evidence>
<reference evidence="1 2" key="1">
    <citation type="submission" date="2022-10" db="EMBL/GenBank/DDBJ databases">
        <title>The complete genomes of actinobacterial strains from the NBC collection.</title>
        <authorList>
            <person name="Joergensen T.S."/>
            <person name="Alvarez Arevalo M."/>
            <person name="Sterndorff E.B."/>
            <person name="Faurdal D."/>
            <person name="Vuksanovic O."/>
            <person name="Mourched A.-S."/>
            <person name="Charusanti P."/>
            <person name="Shaw S."/>
            <person name="Blin K."/>
            <person name="Weber T."/>
        </authorList>
    </citation>
    <scope>NUCLEOTIDE SEQUENCE [LARGE SCALE GENOMIC DNA]</scope>
    <source>
        <strain evidence="1 2">NBC_00319</strain>
    </source>
</reference>
<dbReference type="InterPro" id="IPR013078">
    <property type="entry name" value="His_Pase_superF_clade-1"/>
</dbReference>
<proteinExistence type="predicted"/>
<dbReference type="Pfam" id="PF00300">
    <property type="entry name" value="His_Phos_1"/>
    <property type="match status" value="1"/>
</dbReference>
<keyword evidence="2" id="KW-1185">Reference proteome</keyword>
<sequence length="200" mass="21270">MTDIIMVRHARTEGNVRGLLQGRADSPVIVDELAAAAAWRERGLPEPDAVYCSPQRRARITAAYLLPDVAAVIDDRLAERDLGDIDGRVAQDLWAAEPDLAHAMAADPTFAPPGGESAEQVGARVRGLVGDLVRRGDRLAACVTHGALMTITLRVLAGVEGRPHIENLQAVRLRVLDPAALHPVELVGVLPGRTAAAVAR</sequence>
<gene>
    <name evidence="1" type="ORF">OG579_09660</name>
</gene>
<dbReference type="SUPFAM" id="SSF53254">
    <property type="entry name" value="Phosphoglycerate mutase-like"/>
    <property type="match status" value="1"/>
</dbReference>
<dbReference type="CDD" id="cd07067">
    <property type="entry name" value="HP_PGM_like"/>
    <property type="match status" value="1"/>
</dbReference>
<dbReference type="GO" id="GO:0005737">
    <property type="term" value="C:cytoplasm"/>
    <property type="evidence" value="ECO:0007669"/>
    <property type="project" value="TreeGrafter"/>
</dbReference>